<comment type="caution">
    <text evidence="2">The sequence shown here is derived from an EMBL/GenBank/DDBJ whole genome shotgun (WGS) entry which is preliminary data.</text>
</comment>
<keyword evidence="3" id="KW-1185">Reference proteome</keyword>
<feature type="compositionally biased region" description="Basic and acidic residues" evidence="1">
    <location>
        <begin position="648"/>
        <end position="664"/>
    </location>
</feature>
<sequence>MLAWFCEIRIETVKKVIEYLMPKALGSLCPRFLFQGGNYGLVGPIDYLSVDCPPLTDDINSPNDDNSTISSSESSFVNSFWPKELEGELIGDKFKELNGNEGMMYGFLPKELAEPLSFVSNQRQLEGNYLWTSEQLFSKKPISMANNQFGREKLEDVNNEDADESFDISSLSRAISKRKLNNSDSKKFKAEIIIGRKCDIRSSDFSSNLLHRITSWTRASSSHDFSSTAEANQQAVKSTEEILDINNSFDPLRNQVLIENTIFEVPKMSSSLLNSSSTSISSKSEELLLNFNTIKAVPFVKTPDGISPTVSSFFKQKYVRGSWNGTVEQGNITNLSFRDVQCLPLCNVEILHIGLIDMNLKGSEISGKLPLTFRFGQTGPDQQLLCRVEGKLENNIATGTFESDILPRRSLIDSSQDVQDEKYISTYTENQEAPPKYSLMLNQFDKIIQEENEILNAVSDSQLLHDKREINKANALKVYSSSRYSPDVFQGIKYLSGEWYSDYDGRELVNLEVRDIRAVQTDLTTASLTVANLEVKSEVTDNIVSGTLLLTFICKELDNRSQTKVCIVKGVVDGTLARGTFESEPDTFHSVKHNDTMFVRTLSEMNLSPIKMKNSVNDSSIAEEENEQISKSITGAIRKIYDEMDLKEDDEKSDRIMSRRDVTTRPKQQVQLSNKGSKVSKSLSSRFKPDLRMEDSSDGNITVKSTSSAMSFKTSREDVLITGYWQFEDLNKGTIEKLRVENLKVFRCSNPIAKVKLIEYQPNIKIDGNCAKGTITLQLLIEDTEPIKTFLCDIIGVVESNGNVSGTLTNEDRINDKQMEDQYISTYTELKQVPPKLSSVDIHRNYIETIEEEND</sequence>
<name>A0A7I8WC01_9ANNE</name>
<dbReference type="AlphaFoldDB" id="A0A7I8WC01"/>
<gene>
    <name evidence="2" type="ORF">DGYR_LOCUS12956</name>
</gene>
<evidence type="ECO:0000313" key="3">
    <source>
        <dbReference type="Proteomes" id="UP000549394"/>
    </source>
</evidence>
<dbReference type="EMBL" id="CAJFCJ010000028">
    <property type="protein sequence ID" value="CAD5125609.1"/>
    <property type="molecule type" value="Genomic_DNA"/>
</dbReference>
<proteinExistence type="predicted"/>
<feature type="region of interest" description="Disordered" evidence="1">
    <location>
        <begin position="648"/>
        <end position="699"/>
    </location>
</feature>
<evidence type="ECO:0000256" key="1">
    <source>
        <dbReference type="SAM" id="MobiDB-lite"/>
    </source>
</evidence>
<protein>
    <submittedName>
        <fullName evidence="2">DgyrCDS13812</fullName>
    </submittedName>
</protein>
<organism evidence="2 3">
    <name type="scientific">Dimorphilus gyrociliatus</name>
    <dbReference type="NCBI Taxonomy" id="2664684"/>
    <lineage>
        <taxon>Eukaryota</taxon>
        <taxon>Metazoa</taxon>
        <taxon>Spiralia</taxon>
        <taxon>Lophotrochozoa</taxon>
        <taxon>Annelida</taxon>
        <taxon>Polychaeta</taxon>
        <taxon>Polychaeta incertae sedis</taxon>
        <taxon>Dinophilidae</taxon>
        <taxon>Dimorphilus</taxon>
    </lineage>
</organism>
<evidence type="ECO:0000313" key="2">
    <source>
        <dbReference type="EMBL" id="CAD5125609.1"/>
    </source>
</evidence>
<accession>A0A7I8WC01</accession>
<dbReference type="Proteomes" id="UP000549394">
    <property type="component" value="Unassembled WGS sequence"/>
</dbReference>
<reference evidence="2 3" key="1">
    <citation type="submission" date="2020-08" db="EMBL/GenBank/DDBJ databases">
        <authorList>
            <person name="Hejnol A."/>
        </authorList>
    </citation>
    <scope>NUCLEOTIDE SEQUENCE [LARGE SCALE GENOMIC DNA]</scope>
</reference>
<feature type="compositionally biased region" description="Polar residues" evidence="1">
    <location>
        <begin position="665"/>
        <end position="685"/>
    </location>
</feature>